<dbReference type="EMBL" id="JAPJZI010000001">
    <property type="protein sequence ID" value="MDA5399619.1"/>
    <property type="molecule type" value="Genomic_DNA"/>
</dbReference>
<dbReference type="AlphaFoldDB" id="A0A9X3UJJ1"/>
<evidence type="ECO:0000313" key="5">
    <source>
        <dbReference type="Proteomes" id="UP001151234"/>
    </source>
</evidence>
<dbReference type="InterPro" id="IPR016161">
    <property type="entry name" value="Ald_DH/histidinol_DH"/>
</dbReference>
<protein>
    <submittedName>
        <fullName evidence="4">Aldehyde dehydrogenase family protein</fullName>
    </submittedName>
</protein>
<keyword evidence="2" id="KW-0560">Oxidoreductase</keyword>
<dbReference type="Gene3D" id="3.40.309.10">
    <property type="entry name" value="Aldehyde Dehydrogenase, Chain A, domain 2"/>
    <property type="match status" value="1"/>
</dbReference>
<accession>A0A9X3UJJ1</accession>
<dbReference type="InterPro" id="IPR016163">
    <property type="entry name" value="Ald_DH_C"/>
</dbReference>
<dbReference type="CDD" id="cd07097">
    <property type="entry name" value="ALDH_KGSADH-YcbD"/>
    <property type="match status" value="1"/>
</dbReference>
<feature type="domain" description="Aldehyde dehydrogenase" evidence="3">
    <location>
        <begin position="16"/>
        <end position="472"/>
    </location>
</feature>
<keyword evidence="5" id="KW-1185">Reference proteome</keyword>
<comment type="caution">
    <text evidence="4">The sequence shown here is derived from an EMBL/GenBank/DDBJ whole genome shotgun (WGS) entry which is preliminary data.</text>
</comment>
<name>A0A9X3UJJ1_9HYPH</name>
<dbReference type="InterPro" id="IPR015590">
    <property type="entry name" value="Aldehyde_DH_dom"/>
</dbReference>
<evidence type="ECO:0000313" key="4">
    <source>
        <dbReference type="EMBL" id="MDA5399619.1"/>
    </source>
</evidence>
<dbReference type="Pfam" id="PF00171">
    <property type="entry name" value="Aldedh"/>
    <property type="match status" value="1"/>
</dbReference>
<dbReference type="GO" id="GO:0016620">
    <property type="term" value="F:oxidoreductase activity, acting on the aldehyde or oxo group of donors, NAD or NADP as acceptor"/>
    <property type="evidence" value="ECO:0007669"/>
    <property type="project" value="InterPro"/>
</dbReference>
<sequence length="478" mass="50506">MTKTLIIGGEYQSTDEVKPNINPSDTNDVIDEFAVGTVDDTEHAICAAADAFEAWATASPLFRAEILERAGQAIFERREELGRLLSREEGKILAEGIGEATRAAQVFKFYAQEALRVDGVAIASVRPGVRVETRDEPHGVIGLITPWNFPIAIPAWKLAPALAYGNTAVLKPADLTPGCAWELIDILHKAGLPAGVANLVTGRGSVVGDALVRSDRVAAVSFTGSVATGAHIRQIVTGRGAPIQQEMGGKSPLIIMDDADLEQAVDCAVSGSVISTGQRCTSNTRVIATPGIHDALVEAMARRTAAIRVGNALDPQTQMGPVVDKGQLEIDLGYLEMARKEGGEVLCGGELVECDTPGFYLSPAVVAGATNDMVHVREEIFGPVVSVLKAADYDEAVAIANDSPLGLSSGICTRSLKYAEDFKARSTAGMVMVNLPTAGVDFHVPFGGRKGSSYGPREQGRAARAFYTSSKTCYTNHA</sequence>
<reference evidence="4" key="1">
    <citation type="submission" date="2022-11" db="EMBL/GenBank/DDBJ databases">
        <title>Draft genome sequence of Hoeflea poritis E7-10 and Hoeflea prorocentri PM5-8, separated from scleractinian coral Porites lutea and marine dinoflagellate.</title>
        <authorList>
            <person name="Zhang G."/>
            <person name="Wei Q."/>
            <person name="Cai L."/>
        </authorList>
    </citation>
    <scope>NUCLEOTIDE SEQUENCE</scope>
    <source>
        <strain evidence="4">PM5-8</strain>
    </source>
</reference>
<evidence type="ECO:0000259" key="3">
    <source>
        <dbReference type="Pfam" id="PF00171"/>
    </source>
</evidence>
<organism evidence="4 5">
    <name type="scientific">Hoeflea prorocentri</name>
    <dbReference type="NCBI Taxonomy" id="1922333"/>
    <lineage>
        <taxon>Bacteria</taxon>
        <taxon>Pseudomonadati</taxon>
        <taxon>Pseudomonadota</taxon>
        <taxon>Alphaproteobacteria</taxon>
        <taxon>Hyphomicrobiales</taxon>
        <taxon>Rhizobiaceae</taxon>
        <taxon>Hoeflea</taxon>
    </lineage>
</organism>
<evidence type="ECO:0000256" key="1">
    <source>
        <dbReference type="ARBA" id="ARBA00009986"/>
    </source>
</evidence>
<dbReference type="Proteomes" id="UP001151234">
    <property type="component" value="Unassembled WGS sequence"/>
</dbReference>
<dbReference type="PANTHER" id="PTHR11699">
    <property type="entry name" value="ALDEHYDE DEHYDROGENASE-RELATED"/>
    <property type="match status" value="1"/>
</dbReference>
<dbReference type="RefSeq" id="WP_267991045.1">
    <property type="nucleotide sequence ID" value="NZ_JAPJZI010000001.1"/>
</dbReference>
<dbReference type="SUPFAM" id="SSF53720">
    <property type="entry name" value="ALDH-like"/>
    <property type="match status" value="1"/>
</dbReference>
<proteinExistence type="inferred from homology"/>
<dbReference type="InterPro" id="IPR016162">
    <property type="entry name" value="Ald_DH_N"/>
</dbReference>
<comment type="similarity">
    <text evidence="1">Belongs to the aldehyde dehydrogenase family.</text>
</comment>
<dbReference type="Gene3D" id="3.40.605.10">
    <property type="entry name" value="Aldehyde Dehydrogenase, Chain A, domain 1"/>
    <property type="match status" value="1"/>
</dbReference>
<dbReference type="FunFam" id="3.40.605.10:FF:000007">
    <property type="entry name" value="NAD/NADP-dependent betaine aldehyde dehydrogenase"/>
    <property type="match status" value="1"/>
</dbReference>
<evidence type="ECO:0000256" key="2">
    <source>
        <dbReference type="ARBA" id="ARBA00023002"/>
    </source>
</evidence>
<gene>
    <name evidence="4" type="ORF">OQ273_13630</name>
</gene>